<gene>
    <name evidence="1" type="ordered locus">Desal_1006</name>
</gene>
<name>C6C0D7_MARSD</name>
<reference evidence="1 2" key="1">
    <citation type="submission" date="2009-06" db="EMBL/GenBank/DDBJ databases">
        <title>Complete sequence of Desulfovibrio salexigens DSM 2638.</title>
        <authorList>
            <consortium name="US DOE Joint Genome Institute"/>
            <person name="Lucas S."/>
            <person name="Copeland A."/>
            <person name="Lapidus A."/>
            <person name="Glavina del Rio T."/>
            <person name="Tice H."/>
            <person name="Bruce D."/>
            <person name="Goodwin L."/>
            <person name="Pitluck S."/>
            <person name="Munk A.C."/>
            <person name="Brettin T."/>
            <person name="Detter J.C."/>
            <person name="Han C."/>
            <person name="Tapia R."/>
            <person name="Larimer F."/>
            <person name="Land M."/>
            <person name="Hauser L."/>
            <person name="Kyrpides N."/>
            <person name="Anderson I."/>
            <person name="Wall J.D."/>
            <person name="Arkin A.P."/>
            <person name="Dehal P."/>
            <person name="Chivian D."/>
            <person name="Giles B."/>
            <person name="Hazen T.C."/>
        </authorList>
    </citation>
    <scope>NUCLEOTIDE SEQUENCE [LARGE SCALE GENOMIC DNA]</scope>
    <source>
        <strain evidence="2">ATCC 14822 / DSM 2638 / NCIMB 8403 / VKM B-1763</strain>
    </source>
</reference>
<evidence type="ECO:0000313" key="2">
    <source>
        <dbReference type="Proteomes" id="UP000002601"/>
    </source>
</evidence>
<sequence length="95" mass="11133">MYEVCLKLQKSRCMPVGNTEIHPHRVQQLRRYPNQCQVLNECLKVGSGKSYWDLPGCRSVDEYHYIIVLATRYPLTLAYHAGRFDLPYKGYIILL</sequence>
<proteinExistence type="predicted"/>
<protein>
    <submittedName>
        <fullName evidence="1">Uncharacterized protein</fullName>
    </submittedName>
</protein>
<organism evidence="1 2">
    <name type="scientific">Maridesulfovibrio salexigens (strain ATCC 14822 / DSM 2638 / NCIMB 8403 / VKM B-1763)</name>
    <name type="common">Desulfovibrio salexigens</name>
    <dbReference type="NCBI Taxonomy" id="526222"/>
    <lineage>
        <taxon>Bacteria</taxon>
        <taxon>Pseudomonadati</taxon>
        <taxon>Thermodesulfobacteriota</taxon>
        <taxon>Desulfovibrionia</taxon>
        <taxon>Desulfovibrionales</taxon>
        <taxon>Desulfovibrionaceae</taxon>
        <taxon>Maridesulfovibrio</taxon>
    </lineage>
</organism>
<dbReference type="EMBL" id="CP001649">
    <property type="protein sequence ID" value="ACS79071.1"/>
    <property type="molecule type" value="Genomic_DNA"/>
</dbReference>
<dbReference type="AlphaFoldDB" id="C6C0D7"/>
<dbReference type="KEGG" id="dsa:Desal_1006"/>
<dbReference type="STRING" id="526222.Desal_1006"/>
<dbReference type="HOGENOM" id="CLU_2368225_0_0_7"/>
<evidence type="ECO:0000313" key="1">
    <source>
        <dbReference type="EMBL" id="ACS79071.1"/>
    </source>
</evidence>
<dbReference type="Proteomes" id="UP000002601">
    <property type="component" value="Chromosome"/>
</dbReference>
<accession>C6C0D7</accession>
<keyword evidence="2" id="KW-1185">Reference proteome</keyword>